<evidence type="ECO:0000256" key="2">
    <source>
        <dbReference type="SAM" id="SignalP"/>
    </source>
</evidence>
<evidence type="ECO:0000313" key="3">
    <source>
        <dbReference type="Proteomes" id="UP000694843"/>
    </source>
</evidence>
<feature type="chain" id="PRO_5034182530" evidence="2">
    <location>
        <begin position="16"/>
        <end position="318"/>
    </location>
</feature>
<proteinExistence type="predicted"/>
<dbReference type="RefSeq" id="XP_018022928.1">
    <property type="nucleotide sequence ID" value="XM_018167439.2"/>
</dbReference>
<keyword evidence="3" id="KW-1185">Reference proteome</keyword>
<dbReference type="Proteomes" id="UP000694843">
    <property type="component" value="Unplaced"/>
</dbReference>
<sequence length="318" mass="32741">MLIAGVLLFAVGATATLTPADLRTASSSELQKIEAFLGRGRNCIYNDVLYSDGQTIEVYQESCSKLVCRVIPGILNIGSTNHIYLKDLDNCKCSIITPRLPFPVLTVRKVTGTPEKLVSKNFVNLTKLLDLDLKLGCYFNNSFVFANNYVEHLPSKCSLLQCNMDDGRPKMELFVKSICFCGANATTSATSATTSTTSPTTTASSISTTSSPSPSTMTSPVGPTTTISSAGPTPATSPGGPTTMTSPAGPTTTTSPVGPTTTTSSAGPTPTTSSAGPSTTTSSVGPTPTTSSASPTPTTSPVGPSTIWDTGVRAGTLG</sequence>
<reference evidence="4" key="1">
    <citation type="submission" date="2025-08" db="UniProtKB">
        <authorList>
            <consortium name="RefSeq"/>
        </authorList>
    </citation>
    <scope>IDENTIFICATION</scope>
    <source>
        <tissue evidence="4">Whole organism</tissue>
    </source>
</reference>
<keyword evidence="2" id="KW-0732">Signal</keyword>
<evidence type="ECO:0000256" key="1">
    <source>
        <dbReference type="SAM" id="MobiDB-lite"/>
    </source>
</evidence>
<dbReference type="KEGG" id="hazt:108678944"/>
<feature type="compositionally biased region" description="Low complexity" evidence="1">
    <location>
        <begin position="189"/>
        <end position="306"/>
    </location>
</feature>
<dbReference type="GeneID" id="108678944"/>
<feature type="signal peptide" evidence="2">
    <location>
        <begin position="1"/>
        <end position="15"/>
    </location>
</feature>
<feature type="region of interest" description="Disordered" evidence="1">
    <location>
        <begin position="189"/>
        <end position="318"/>
    </location>
</feature>
<evidence type="ECO:0000313" key="4">
    <source>
        <dbReference type="RefSeq" id="XP_018022928.1"/>
    </source>
</evidence>
<gene>
    <name evidence="4" type="primary">LOC108678944</name>
</gene>
<accession>A0A8B7PA36</accession>
<protein>
    <submittedName>
        <fullName evidence="4">Cell wall integrity and stress response component 2</fullName>
    </submittedName>
</protein>
<dbReference type="AlphaFoldDB" id="A0A8B7PA36"/>
<name>A0A8B7PA36_HYAAZ</name>
<organism evidence="3 4">
    <name type="scientific">Hyalella azteca</name>
    <name type="common">Amphipod</name>
    <dbReference type="NCBI Taxonomy" id="294128"/>
    <lineage>
        <taxon>Eukaryota</taxon>
        <taxon>Metazoa</taxon>
        <taxon>Ecdysozoa</taxon>
        <taxon>Arthropoda</taxon>
        <taxon>Crustacea</taxon>
        <taxon>Multicrustacea</taxon>
        <taxon>Malacostraca</taxon>
        <taxon>Eumalacostraca</taxon>
        <taxon>Peracarida</taxon>
        <taxon>Amphipoda</taxon>
        <taxon>Senticaudata</taxon>
        <taxon>Talitrida</taxon>
        <taxon>Talitroidea</taxon>
        <taxon>Hyalellidae</taxon>
        <taxon>Hyalella</taxon>
    </lineage>
</organism>